<dbReference type="AlphaFoldDB" id="A0A4Y8RU50"/>
<dbReference type="InterPro" id="IPR014598">
    <property type="entry name" value="UCP035865"/>
</dbReference>
<protein>
    <submittedName>
        <fullName evidence="1">DUF2336 domain-containing protein</fullName>
    </submittedName>
</protein>
<organism evidence="1 2">
    <name type="scientific">Jiella endophytica</name>
    <dbReference type="NCBI Taxonomy" id="2558362"/>
    <lineage>
        <taxon>Bacteria</taxon>
        <taxon>Pseudomonadati</taxon>
        <taxon>Pseudomonadota</taxon>
        <taxon>Alphaproteobacteria</taxon>
        <taxon>Hyphomicrobiales</taxon>
        <taxon>Aurantimonadaceae</taxon>
        <taxon>Jiella</taxon>
    </lineage>
</organism>
<dbReference type="EMBL" id="SOZD01000001">
    <property type="protein sequence ID" value="TFF27790.1"/>
    <property type="molecule type" value="Genomic_DNA"/>
</dbReference>
<evidence type="ECO:0000313" key="2">
    <source>
        <dbReference type="Proteomes" id="UP000298179"/>
    </source>
</evidence>
<evidence type="ECO:0000313" key="1">
    <source>
        <dbReference type="EMBL" id="TFF27790.1"/>
    </source>
</evidence>
<dbReference type="PIRSF" id="PIRSF035865">
    <property type="entry name" value="UCP035865"/>
    <property type="match status" value="1"/>
</dbReference>
<proteinExistence type="predicted"/>
<accession>A0A4Y8RU50</accession>
<dbReference type="InterPro" id="IPR019285">
    <property type="entry name" value="DUF2336"/>
</dbReference>
<name>A0A4Y8RU50_9HYPH</name>
<dbReference type="Pfam" id="PF10098">
    <property type="entry name" value="DUF2336"/>
    <property type="match status" value="1"/>
</dbReference>
<gene>
    <name evidence="1" type="ORF">E3C22_04865</name>
</gene>
<dbReference type="Proteomes" id="UP000298179">
    <property type="component" value="Unassembled WGS sequence"/>
</dbReference>
<reference evidence="1 2" key="1">
    <citation type="submission" date="2019-03" db="EMBL/GenBank/DDBJ databases">
        <title>Jiella endophytica sp. nov., a novel endophytic bacterium isolated from root of Ficus microcarpa Linn. f.</title>
        <authorList>
            <person name="Tuo L."/>
        </authorList>
    </citation>
    <scope>NUCLEOTIDE SEQUENCE [LARGE SCALE GENOMIC DNA]</scope>
    <source>
        <strain evidence="1 2">CBS5Q-3</strain>
    </source>
</reference>
<sequence>MVGPCESKVKGPMIVQRFAKWAGEATTRERSDAATMLAEALVHSGAEGADRETIIASLTLLLDDPSPAVRLAMAKALSNGRDVPRSLIFALAADVDRVATEIVRGSPYLSAADLVDLAAVGSPAARLAIAERPVVPLPVAAVIAEGGEPQAALALCRNDGAALAERTFKCLADRFGGDAPIREALLSRSDLPPSVRHQLMLAVRDALAGSALITNLFGKKRAETLAFGAAERGTSLLAETLSSRQTPDFGDYLRGTGAVTPSLLLRVAAAGNIELFTTLLASLSGRSERRVAAIVSGARSSALRALVLEAGLPEPMAFLFSEAVSLWRRIARGEEALRPAAVPAILLARAAANNQETAVMAQATALLRRLADEAQRDAAREAARAAA</sequence>
<keyword evidence="2" id="KW-1185">Reference proteome</keyword>
<comment type="caution">
    <text evidence="1">The sequence shown here is derived from an EMBL/GenBank/DDBJ whole genome shotgun (WGS) entry which is preliminary data.</text>
</comment>
<dbReference type="OrthoDB" id="9798569at2"/>